<gene>
    <name evidence="1" type="ORF">GLOINDRAFT_33060</name>
</gene>
<sequence>MNPIVCPLIPGYLQENGFVDIDTLKNSGHYGSSAGRFGKLALEDFILVFDALKTPISSILEINNEEYQNLLDKLQEEVDTNDTFYEVYNDELHPPPITANEFDGSIYPGTNQRFKPVNYQDNEYQDFGLLGL</sequence>
<dbReference type="AlphaFoldDB" id="U9TGM6"/>
<dbReference type="EMBL" id="KI290508">
    <property type="protein sequence ID" value="ESA07305.1"/>
    <property type="molecule type" value="Genomic_DNA"/>
</dbReference>
<organism evidence="1">
    <name type="scientific">Rhizophagus irregularis (strain DAOM 181602 / DAOM 197198 / MUCL 43194)</name>
    <name type="common">Arbuscular mycorrhizal fungus</name>
    <name type="synonym">Glomus intraradices</name>
    <dbReference type="NCBI Taxonomy" id="747089"/>
    <lineage>
        <taxon>Eukaryota</taxon>
        <taxon>Fungi</taxon>
        <taxon>Fungi incertae sedis</taxon>
        <taxon>Mucoromycota</taxon>
        <taxon>Glomeromycotina</taxon>
        <taxon>Glomeromycetes</taxon>
        <taxon>Glomerales</taxon>
        <taxon>Glomeraceae</taxon>
        <taxon>Rhizophagus</taxon>
    </lineage>
</organism>
<evidence type="ECO:0000313" key="1">
    <source>
        <dbReference type="EMBL" id="ESA07305.1"/>
    </source>
</evidence>
<protein>
    <submittedName>
        <fullName evidence="1">Uncharacterized protein</fullName>
    </submittedName>
</protein>
<proteinExistence type="predicted"/>
<dbReference type="HOGENOM" id="CLU_1918197_0_0_1"/>
<accession>U9TGM6</accession>
<name>U9TGM6_RHIID</name>
<reference evidence="1" key="1">
    <citation type="submission" date="2013-07" db="EMBL/GenBank/DDBJ databases">
        <title>The genome of an arbuscular mycorrhizal fungus provides insights into the evolution of the oldest plant symbiosis.</title>
        <authorList>
            <consortium name="DOE Joint Genome Institute"/>
            <person name="Tisserant E."/>
            <person name="Malbreil M."/>
            <person name="Kuo A."/>
            <person name="Kohler A."/>
            <person name="Symeonidi A."/>
            <person name="Balestrini R."/>
            <person name="Charron P."/>
            <person name="Duensing N."/>
            <person name="Frei-dit-Frey N."/>
            <person name="Gianinazzi-Pearson V."/>
            <person name="Gilbert B."/>
            <person name="Handa Y."/>
            <person name="Hijri M."/>
            <person name="Kaul R."/>
            <person name="Kawaguchi M."/>
            <person name="Krajinski F."/>
            <person name="Lammers P."/>
            <person name="Lapierre D."/>
            <person name="Masclaux F.G."/>
            <person name="Murat C."/>
            <person name="Morin E."/>
            <person name="Ndikumana S."/>
            <person name="Pagni M."/>
            <person name="Petitpierre D."/>
            <person name="Requena N."/>
            <person name="Rosikiewicz P."/>
            <person name="Riley R."/>
            <person name="Saito K."/>
            <person name="San Clemente H."/>
            <person name="Shapiro H."/>
            <person name="van Tuinen D."/>
            <person name="Becard G."/>
            <person name="Bonfante P."/>
            <person name="Paszkowski U."/>
            <person name="Shachar-Hill Y."/>
            <person name="Young J.P."/>
            <person name="Sanders I.R."/>
            <person name="Henrissat B."/>
            <person name="Rensing S.A."/>
            <person name="Grigoriev I.V."/>
            <person name="Corradi N."/>
            <person name="Roux C."/>
            <person name="Martin F."/>
        </authorList>
    </citation>
    <scope>NUCLEOTIDE SEQUENCE</scope>
    <source>
        <strain evidence="1">DAOM 197198</strain>
    </source>
</reference>